<dbReference type="AlphaFoldDB" id="A0A1H3ILQ2"/>
<reference evidence="3" key="1">
    <citation type="submission" date="2016-10" db="EMBL/GenBank/DDBJ databases">
        <authorList>
            <person name="Varghese N."/>
            <person name="Submissions S."/>
        </authorList>
    </citation>
    <scope>NUCLEOTIDE SEQUENCE [LARGE SCALE GENOMIC DNA]</scope>
    <source>
        <strain evidence="3">SP</strain>
    </source>
</reference>
<evidence type="ECO:0000313" key="2">
    <source>
        <dbReference type="EMBL" id="SDY28527.1"/>
    </source>
</evidence>
<dbReference type="STRING" id="1503961.SAMN05421736_101862"/>
<evidence type="ECO:0000256" key="1">
    <source>
        <dbReference type="SAM" id="MobiDB-lite"/>
    </source>
</evidence>
<feature type="compositionally biased region" description="Basic and acidic residues" evidence="1">
    <location>
        <begin position="39"/>
        <end position="60"/>
    </location>
</feature>
<sequence>MLKVGEGRRLWQTKSLACHGFPFFLKKMCVQKGGHHSGKKIEARQSRAAERTQHLREQRSDNGTMSFADRCIPDFLNIL</sequence>
<proteinExistence type="predicted"/>
<dbReference type="Proteomes" id="UP000198935">
    <property type="component" value="Unassembled WGS sequence"/>
</dbReference>
<feature type="region of interest" description="Disordered" evidence="1">
    <location>
        <begin position="36"/>
        <end position="60"/>
    </location>
</feature>
<accession>A0A1H3ILQ2</accession>
<keyword evidence="3" id="KW-1185">Reference proteome</keyword>
<evidence type="ECO:0000313" key="3">
    <source>
        <dbReference type="Proteomes" id="UP000198935"/>
    </source>
</evidence>
<organism evidence="2 3">
    <name type="scientific">Evansella caseinilytica</name>
    <dbReference type="NCBI Taxonomy" id="1503961"/>
    <lineage>
        <taxon>Bacteria</taxon>
        <taxon>Bacillati</taxon>
        <taxon>Bacillota</taxon>
        <taxon>Bacilli</taxon>
        <taxon>Bacillales</taxon>
        <taxon>Bacillaceae</taxon>
        <taxon>Evansella</taxon>
    </lineage>
</organism>
<protein>
    <submittedName>
        <fullName evidence="2">Uncharacterized protein</fullName>
    </submittedName>
</protein>
<name>A0A1H3ILQ2_9BACI</name>
<gene>
    <name evidence="2" type="ORF">SAMN05421736_101862</name>
</gene>
<dbReference type="EMBL" id="FNPI01000001">
    <property type="protein sequence ID" value="SDY28527.1"/>
    <property type="molecule type" value="Genomic_DNA"/>
</dbReference>